<evidence type="ECO:0000256" key="1">
    <source>
        <dbReference type="ARBA" id="ARBA00002397"/>
    </source>
</evidence>
<comment type="function">
    <text evidence="1">Required for the efficient initiation of filament assembly.</text>
</comment>
<reference evidence="5 6" key="1">
    <citation type="submission" date="2024-06" db="EMBL/GenBank/DDBJ databases">
        <title>Genomic Encyclopedia of Type Strains, Phase V (KMG-V): Genome sequencing to study the core and pangenomes of soil and plant-associated prokaryotes.</title>
        <authorList>
            <person name="Whitman W."/>
        </authorList>
    </citation>
    <scope>NUCLEOTIDE SEQUENCE [LARGE SCALE GENOMIC DNA]</scope>
    <source>
        <strain evidence="5 6">NE40</strain>
    </source>
</reference>
<evidence type="ECO:0000313" key="6">
    <source>
        <dbReference type="Proteomes" id="UP001549366"/>
    </source>
</evidence>
<keyword evidence="3" id="KW-1005">Bacterial flagellum biogenesis</keyword>
<dbReference type="Gene3D" id="1.20.58.300">
    <property type="entry name" value="FlgN-like"/>
    <property type="match status" value="1"/>
</dbReference>
<keyword evidence="5" id="KW-0282">Flagellum</keyword>
<evidence type="ECO:0000256" key="2">
    <source>
        <dbReference type="ARBA" id="ARBA00007703"/>
    </source>
</evidence>
<dbReference type="InterPro" id="IPR036679">
    <property type="entry name" value="FlgN-like_sf"/>
</dbReference>
<dbReference type="RefSeq" id="WP_354009598.1">
    <property type="nucleotide sequence ID" value="NZ_JBEWTA010000001.1"/>
</dbReference>
<keyword evidence="6" id="KW-1185">Reference proteome</keyword>
<dbReference type="EMBL" id="JBEWTB010000002">
    <property type="protein sequence ID" value="MET4755144.1"/>
    <property type="molecule type" value="Genomic_DNA"/>
</dbReference>
<accession>A0ABV2SDF5</accession>
<dbReference type="Pfam" id="PF05130">
    <property type="entry name" value="FlgN"/>
    <property type="match status" value="1"/>
</dbReference>
<sequence>MQFPQQAPQLSCQREQTVIATIQQDLDLYSELHELLEQQQTFILNRDHQGLAESAQNITSLMLKARENRTRRSNAMKETGLNNTRIGMEAFLDRLTTAHREEIREDWQELVELVEDCQIINKVNSQALTLQNKMAEKILSQLPVQGGNNKTYSSSGQEQTSSRSILNKQA</sequence>
<keyword evidence="5" id="KW-0966">Cell projection</keyword>
<gene>
    <name evidence="5" type="ORF">V5J35_000336</name>
</gene>
<evidence type="ECO:0000256" key="4">
    <source>
        <dbReference type="SAM" id="MobiDB-lite"/>
    </source>
</evidence>
<dbReference type="SUPFAM" id="SSF140566">
    <property type="entry name" value="FlgN-like"/>
    <property type="match status" value="1"/>
</dbReference>
<keyword evidence="5" id="KW-0969">Cilium</keyword>
<feature type="compositionally biased region" description="Low complexity" evidence="4">
    <location>
        <begin position="153"/>
        <end position="164"/>
    </location>
</feature>
<feature type="region of interest" description="Disordered" evidence="4">
    <location>
        <begin position="144"/>
        <end position="170"/>
    </location>
</feature>
<dbReference type="Proteomes" id="UP001549366">
    <property type="component" value="Unassembled WGS sequence"/>
</dbReference>
<dbReference type="InterPro" id="IPR007809">
    <property type="entry name" value="FlgN-like"/>
</dbReference>
<protein>
    <submittedName>
        <fullName evidence="5">Flagella synthesis protein FlgN</fullName>
    </submittedName>
</protein>
<name>A0ABV2SDF5_9GAMM</name>
<evidence type="ECO:0000256" key="3">
    <source>
        <dbReference type="ARBA" id="ARBA00022795"/>
    </source>
</evidence>
<organism evidence="5 6">
    <name type="scientific">Endozoicomonas lisbonensis</name>
    <dbReference type="NCBI Taxonomy" id="3120522"/>
    <lineage>
        <taxon>Bacteria</taxon>
        <taxon>Pseudomonadati</taxon>
        <taxon>Pseudomonadota</taxon>
        <taxon>Gammaproteobacteria</taxon>
        <taxon>Oceanospirillales</taxon>
        <taxon>Endozoicomonadaceae</taxon>
        <taxon>Endozoicomonas</taxon>
    </lineage>
</organism>
<comment type="similarity">
    <text evidence="2">Belongs to the FlgN family.</text>
</comment>
<comment type="caution">
    <text evidence="5">The sequence shown here is derived from an EMBL/GenBank/DDBJ whole genome shotgun (WGS) entry which is preliminary data.</text>
</comment>
<evidence type="ECO:0000313" key="5">
    <source>
        <dbReference type="EMBL" id="MET4755144.1"/>
    </source>
</evidence>
<proteinExistence type="inferred from homology"/>